<dbReference type="Proteomes" id="UP000231550">
    <property type="component" value="Unassembled WGS sequence"/>
</dbReference>
<reference evidence="4 5" key="1">
    <citation type="submission" date="2017-09" db="EMBL/GenBank/DDBJ databases">
        <title>Depth-based differentiation of microbial function through sediment-hosted aquifers and enrichment of novel symbionts in the deep terrestrial subsurface.</title>
        <authorList>
            <person name="Probst A.J."/>
            <person name="Ladd B."/>
            <person name="Jarett J.K."/>
            <person name="Geller-Mcgrath D.E."/>
            <person name="Sieber C.M."/>
            <person name="Emerson J.B."/>
            <person name="Anantharaman K."/>
            <person name="Thomas B.C."/>
            <person name="Malmstrom R."/>
            <person name="Stieglmeier M."/>
            <person name="Klingl A."/>
            <person name="Woyke T."/>
            <person name="Ryan C.M."/>
            <person name="Banfield J.F."/>
        </authorList>
    </citation>
    <scope>NUCLEOTIDE SEQUENCE [LARGE SCALE GENOMIC DNA]</scope>
    <source>
        <strain evidence="4">CG11_big_fil_rev_8_21_14_0_20_44_10</strain>
    </source>
</reference>
<evidence type="ECO:0000313" key="5">
    <source>
        <dbReference type="Proteomes" id="UP000231550"/>
    </source>
</evidence>
<dbReference type="InterPro" id="IPR050595">
    <property type="entry name" value="Bact_response_regulator"/>
</dbReference>
<dbReference type="PANTHER" id="PTHR44591">
    <property type="entry name" value="STRESS RESPONSE REGULATOR PROTEIN 1"/>
    <property type="match status" value="1"/>
</dbReference>
<comment type="caution">
    <text evidence="4">The sequence shown here is derived from an EMBL/GenBank/DDBJ whole genome shotgun (WGS) entry which is preliminary data.</text>
</comment>
<keyword evidence="1 2" id="KW-0597">Phosphoprotein</keyword>
<name>A0A2H0KQM9_9BACT</name>
<proteinExistence type="predicted"/>
<dbReference type="PANTHER" id="PTHR44591:SF3">
    <property type="entry name" value="RESPONSE REGULATORY DOMAIN-CONTAINING PROTEIN"/>
    <property type="match status" value="1"/>
</dbReference>
<evidence type="ECO:0000256" key="2">
    <source>
        <dbReference type="PROSITE-ProRule" id="PRU00169"/>
    </source>
</evidence>
<dbReference type="PROSITE" id="PS50110">
    <property type="entry name" value="RESPONSE_REGULATORY"/>
    <property type="match status" value="1"/>
</dbReference>
<dbReference type="InterPro" id="IPR011006">
    <property type="entry name" value="CheY-like_superfamily"/>
</dbReference>
<dbReference type="AlphaFoldDB" id="A0A2H0KQM9"/>
<evidence type="ECO:0000259" key="3">
    <source>
        <dbReference type="PROSITE" id="PS50110"/>
    </source>
</evidence>
<evidence type="ECO:0000256" key="1">
    <source>
        <dbReference type="ARBA" id="ARBA00022553"/>
    </source>
</evidence>
<dbReference type="Gene3D" id="3.40.50.2300">
    <property type="match status" value="1"/>
</dbReference>
<dbReference type="SUPFAM" id="SSF52172">
    <property type="entry name" value="CheY-like"/>
    <property type="match status" value="1"/>
</dbReference>
<dbReference type="Pfam" id="PF00072">
    <property type="entry name" value="Response_reg"/>
    <property type="match status" value="1"/>
</dbReference>
<dbReference type="InterPro" id="IPR001789">
    <property type="entry name" value="Sig_transdc_resp-reg_receiver"/>
</dbReference>
<dbReference type="SMART" id="SM00448">
    <property type="entry name" value="REC"/>
    <property type="match status" value="1"/>
</dbReference>
<evidence type="ECO:0000313" key="4">
    <source>
        <dbReference type="EMBL" id="PIQ74442.1"/>
    </source>
</evidence>
<gene>
    <name evidence="4" type="ORF">COV85_02010</name>
</gene>
<sequence>MPDVKKKILITEDEPGLLEMYKLYFEHANYEVVDAADGKIGVKFAKKERPDLILLDILMPQIDGWAMLKELKSDPATKTIPVVIFSNLAQTEEIQRGLAMGADQYLVKSALTPKELLAKIQGLLDKPKAEEK</sequence>
<dbReference type="EMBL" id="PCVN01000051">
    <property type="protein sequence ID" value="PIQ74442.1"/>
    <property type="molecule type" value="Genomic_DNA"/>
</dbReference>
<feature type="modified residue" description="4-aspartylphosphate" evidence="2">
    <location>
        <position position="56"/>
    </location>
</feature>
<protein>
    <submittedName>
        <fullName evidence="4">Response regulator</fullName>
    </submittedName>
</protein>
<dbReference type="CDD" id="cd17574">
    <property type="entry name" value="REC_OmpR"/>
    <property type="match status" value="1"/>
</dbReference>
<feature type="domain" description="Response regulatory" evidence="3">
    <location>
        <begin position="7"/>
        <end position="123"/>
    </location>
</feature>
<accession>A0A2H0KQM9</accession>
<organism evidence="4 5">
    <name type="scientific">Candidatus Portnoybacteria bacterium CG11_big_fil_rev_8_21_14_0_20_44_10</name>
    <dbReference type="NCBI Taxonomy" id="1974818"/>
    <lineage>
        <taxon>Bacteria</taxon>
        <taxon>Candidatus Portnoyibacteriota</taxon>
    </lineage>
</organism>
<dbReference type="GO" id="GO:0000160">
    <property type="term" value="P:phosphorelay signal transduction system"/>
    <property type="evidence" value="ECO:0007669"/>
    <property type="project" value="InterPro"/>
</dbReference>